<dbReference type="EMBL" id="JBHIRY010000001">
    <property type="protein sequence ID" value="MFB5759086.1"/>
    <property type="molecule type" value="Genomic_DNA"/>
</dbReference>
<proteinExistence type="predicted"/>
<protein>
    <submittedName>
        <fullName evidence="1">Uncharacterized protein</fullName>
    </submittedName>
</protein>
<dbReference type="RefSeq" id="WP_375518338.1">
    <property type="nucleotide sequence ID" value="NZ_JBHIRY010000001.1"/>
</dbReference>
<comment type="caution">
    <text evidence="1">The sequence shown here is derived from an EMBL/GenBank/DDBJ whole genome shotgun (WGS) entry which is preliminary data.</text>
</comment>
<sequence length="93" mass="11038">MKHLERYLNDYTPVLMAENLRVENDIDDVPRFTFDSEFTGEKRKYMLLINTRVSKEILHSFIKDEFAIEIEEADVDEESVCMQCLEIHSDCEC</sequence>
<reference evidence="1 2" key="1">
    <citation type="submission" date="2024-09" db="EMBL/GenBank/DDBJ databases">
        <title>Paenibacillus zeirhizospherea sp. nov., isolated from surface of the maize (Zea mays) roots in a horticulture field, Hungary.</title>
        <authorList>
            <person name="Marton D."/>
            <person name="Farkas M."/>
            <person name="Bedics A."/>
            <person name="Toth E."/>
            <person name="Tancsics A."/>
            <person name="Boka K."/>
            <person name="Marati G."/>
            <person name="Kriszt B."/>
            <person name="Cserhati M."/>
        </authorList>
    </citation>
    <scope>NUCLEOTIDE SEQUENCE [LARGE SCALE GENOMIC DNA]</scope>
    <source>
        <strain evidence="1 2">JCM 18446</strain>
    </source>
</reference>
<gene>
    <name evidence="1" type="ORF">ACE5LO_01635</name>
</gene>
<keyword evidence="2" id="KW-1185">Reference proteome</keyword>
<accession>A0ABV5BVC0</accession>
<dbReference type="Proteomes" id="UP001580430">
    <property type="component" value="Unassembled WGS sequence"/>
</dbReference>
<evidence type="ECO:0000313" key="2">
    <source>
        <dbReference type="Proteomes" id="UP001580430"/>
    </source>
</evidence>
<name>A0ABV5BVC0_9BACL</name>
<organism evidence="1 2">
    <name type="scientific">Paenibacillus medicaginis</name>
    <dbReference type="NCBI Taxonomy" id="1470560"/>
    <lineage>
        <taxon>Bacteria</taxon>
        <taxon>Bacillati</taxon>
        <taxon>Bacillota</taxon>
        <taxon>Bacilli</taxon>
        <taxon>Bacillales</taxon>
        <taxon>Paenibacillaceae</taxon>
        <taxon>Paenibacillus</taxon>
    </lineage>
</organism>
<evidence type="ECO:0000313" key="1">
    <source>
        <dbReference type="EMBL" id="MFB5759086.1"/>
    </source>
</evidence>